<reference evidence="2" key="1">
    <citation type="journal article" date="2016" name="Nat. Genet.">
        <title>The genome sequences of Arachis duranensis and Arachis ipaensis, the diploid ancestors of cultivated peanut.</title>
        <authorList>
            <person name="Bertioli D.J."/>
            <person name="Cannon S.B."/>
            <person name="Froenicke L."/>
            <person name="Huang G."/>
            <person name="Farmer A.D."/>
            <person name="Cannon E.K."/>
            <person name="Liu X."/>
            <person name="Gao D."/>
            <person name="Clevenger J."/>
            <person name="Dash S."/>
            <person name="Ren L."/>
            <person name="Moretzsohn M.C."/>
            <person name="Shirasawa K."/>
            <person name="Huang W."/>
            <person name="Vidigal B."/>
            <person name="Abernathy B."/>
            <person name="Chu Y."/>
            <person name="Niederhuth C.E."/>
            <person name="Umale P."/>
            <person name="Araujo A.C."/>
            <person name="Kozik A."/>
            <person name="Kim K.D."/>
            <person name="Burow M.D."/>
            <person name="Varshney R.K."/>
            <person name="Wang X."/>
            <person name="Zhang X."/>
            <person name="Barkley N."/>
            <person name="Guimaraes P.M."/>
            <person name="Isobe S."/>
            <person name="Guo B."/>
            <person name="Liao B."/>
            <person name="Stalker H.T."/>
            <person name="Schmitz R.J."/>
            <person name="Scheffler B.E."/>
            <person name="Leal-Bertioli S.C."/>
            <person name="Xun X."/>
            <person name="Jackson S.A."/>
            <person name="Michelmore R."/>
            <person name="Ozias-Akins P."/>
        </authorList>
    </citation>
    <scope>NUCLEOTIDE SEQUENCE [LARGE SCALE GENOMIC DNA]</scope>
    <source>
        <strain evidence="2">cv. V14167</strain>
    </source>
</reference>
<dbReference type="RefSeq" id="XP_052112879.1">
    <property type="nucleotide sequence ID" value="XM_052256919.1"/>
</dbReference>
<protein>
    <submittedName>
        <fullName evidence="3">Uncharacterized protein LOC127744731</fullName>
    </submittedName>
</protein>
<evidence type="ECO:0000259" key="1">
    <source>
        <dbReference type="Pfam" id="PF02781"/>
    </source>
</evidence>
<accession>A0A9C6WP08</accession>
<dbReference type="AlphaFoldDB" id="A0A9C6WP08"/>
<reference evidence="3" key="2">
    <citation type="submission" date="2025-08" db="UniProtKB">
        <authorList>
            <consortium name="RefSeq"/>
        </authorList>
    </citation>
    <scope>IDENTIFICATION</scope>
    <source>
        <tissue evidence="3">Whole plant</tissue>
    </source>
</reference>
<gene>
    <name evidence="3" type="primary">LOC127744731</name>
</gene>
<feature type="domain" description="Glucose-6-phosphate dehydrogenase C-terminal" evidence="1">
    <location>
        <begin position="9"/>
        <end position="36"/>
    </location>
</feature>
<dbReference type="Proteomes" id="UP000515211">
    <property type="component" value="Chromosome 2"/>
</dbReference>
<dbReference type="Pfam" id="PF02781">
    <property type="entry name" value="G6PD_C"/>
    <property type="match status" value="1"/>
</dbReference>
<dbReference type="InterPro" id="IPR022675">
    <property type="entry name" value="G6P_DH_C"/>
</dbReference>
<keyword evidence="2" id="KW-1185">Reference proteome</keyword>
<evidence type="ECO:0000313" key="3">
    <source>
        <dbReference type="RefSeq" id="XP_052112879.1"/>
    </source>
</evidence>
<dbReference type="GO" id="GO:0004345">
    <property type="term" value="F:glucose-6-phosphate dehydrogenase activity"/>
    <property type="evidence" value="ECO:0007669"/>
    <property type="project" value="InterPro"/>
</dbReference>
<dbReference type="Gene3D" id="3.30.360.10">
    <property type="entry name" value="Dihydrodipicolinate Reductase, domain 2"/>
    <property type="match status" value="1"/>
</dbReference>
<name>A0A9C6WP08_ARADU</name>
<evidence type="ECO:0000313" key="2">
    <source>
        <dbReference type="Proteomes" id="UP000515211"/>
    </source>
</evidence>
<dbReference type="GO" id="GO:0006006">
    <property type="term" value="P:glucose metabolic process"/>
    <property type="evidence" value="ECO:0007669"/>
    <property type="project" value="InterPro"/>
</dbReference>
<dbReference type="GO" id="GO:0050661">
    <property type="term" value="F:NADP binding"/>
    <property type="evidence" value="ECO:0007669"/>
    <property type="project" value="InterPro"/>
</dbReference>
<sequence>MLLLVNIGAVLFIDNARWDGVPFLMKAGKALHTKRKRDYLEMRIQRYLGKGIAFLQYEELTKLEGELQSSVARVRKRQEKDSMLLVELILV</sequence>
<dbReference type="KEGG" id="adu:127744731"/>
<dbReference type="GeneID" id="127744731"/>
<dbReference type="SUPFAM" id="SSF55347">
    <property type="entry name" value="Glyceraldehyde-3-phosphate dehydrogenase-like, C-terminal domain"/>
    <property type="match status" value="1"/>
</dbReference>
<proteinExistence type="predicted"/>
<organism evidence="2 3">
    <name type="scientific">Arachis duranensis</name>
    <name type="common">Wild peanut</name>
    <dbReference type="NCBI Taxonomy" id="130453"/>
    <lineage>
        <taxon>Eukaryota</taxon>
        <taxon>Viridiplantae</taxon>
        <taxon>Streptophyta</taxon>
        <taxon>Embryophyta</taxon>
        <taxon>Tracheophyta</taxon>
        <taxon>Spermatophyta</taxon>
        <taxon>Magnoliopsida</taxon>
        <taxon>eudicotyledons</taxon>
        <taxon>Gunneridae</taxon>
        <taxon>Pentapetalae</taxon>
        <taxon>rosids</taxon>
        <taxon>fabids</taxon>
        <taxon>Fabales</taxon>
        <taxon>Fabaceae</taxon>
        <taxon>Papilionoideae</taxon>
        <taxon>50 kb inversion clade</taxon>
        <taxon>dalbergioids sensu lato</taxon>
        <taxon>Dalbergieae</taxon>
        <taxon>Pterocarpus clade</taxon>
        <taxon>Arachis</taxon>
    </lineage>
</organism>